<proteinExistence type="predicted"/>
<dbReference type="EMBL" id="KN833949">
    <property type="protein sequence ID" value="KIK14234.1"/>
    <property type="molecule type" value="Genomic_DNA"/>
</dbReference>
<dbReference type="InterPro" id="IPR011990">
    <property type="entry name" value="TPR-like_helical_dom_sf"/>
</dbReference>
<name>A0A0C9YK56_9AGAM</name>
<protein>
    <submittedName>
        <fullName evidence="1">Uncharacterized protein</fullName>
    </submittedName>
</protein>
<gene>
    <name evidence="1" type="ORF">PISMIDRAFT_359102</name>
</gene>
<evidence type="ECO:0000313" key="1">
    <source>
        <dbReference type="EMBL" id="KIK14234.1"/>
    </source>
</evidence>
<evidence type="ECO:0000313" key="2">
    <source>
        <dbReference type="Proteomes" id="UP000054018"/>
    </source>
</evidence>
<dbReference type="AlphaFoldDB" id="A0A0C9YK56"/>
<organism evidence="1 2">
    <name type="scientific">Pisolithus microcarpus 441</name>
    <dbReference type="NCBI Taxonomy" id="765257"/>
    <lineage>
        <taxon>Eukaryota</taxon>
        <taxon>Fungi</taxon>
        <taxon>Dikarya</taxon>
        <taxon>Basidiomycota</taxon>
        <taxon>Agaricomycotina</taxon>
        <taxon>Agaricomycetes</taxon>
        <taxon>Agaricomycetidae</taxon>
        <taxon>Boletales</taxon>
        <taxon>Sclerodermatineae</taxon>
        <taxon>Pisolithaceae</taxon>
        <taxon>Pisolithus</taxon>
    </lineage>
</organism>
<dbReference type="OrthoDB" id="2701460at2759"/>
<dbReference type="Gene3D" id="1.25.40.10">
    <property type="entry name" value="Tetratricopeptide repeat domain"/>
    <property type="match status" value="1"/>
</dbReference>
<accession>A0A0C9YK56</accession>
<keyword evidence="2" id="KW-1185">Reference proteome</keyword>
<reference evidence="1 2" key="1">
    <citation type="submission" date="2014-04" db="EMBL/GenBank/DDBJ databases">
        <authorList>
            <consortium name="DOE Joint Genome Institute"/>
            <person name="Kuo A."/>
            <person name="Kohler A."/>
            <person name="Costa M.D."/>
            <person name="Nagy L.G."/>
            <person name="Floudas D."/>
            <person name="Copeland A."/>
            <person name="Barry K.W."/>
            <person name="Cichocki N."/>
            <person name="Veneault-Fourrey C."/>
            <person name="LaButti K."/>
            <person name="Lindquist E.A."/>
            <person name="Lipzen A."/>
            <person name="Lundell T."/>
            <person name="Morin E."/>
            <person name="Murat C."/>
            <person name="Sun H."/>
            <person name="Tunlid A."/>
            <person name="Henrissat B."/>
            <person name="Grigoriev I.V."/>
            <person name="Hibbett D.S."/>
            <person name="Martin F."/>
            <person name="Nordberg H.P."/>
            <person name="Cantor M.N."/>
            <person name="Hua S.X."/>
        </authorList>
    </citation>
    <scope>NUCLEOTIDE SEQUENCE [LARGE SCALE GENOMIC DNA]</scope>
    <source>
        <strain evidence="1 2">441</strain>
    </source>
</reference>
<dbReference type="SUPFAM" id="SSF48452">
    <property type="entry name" value="TPR-like"/>
    <property type="match status" value="1"/>
</dbReference>
<dbReference type="HOGENOM" id="CLU_113410_0_0_1"/>
<dbReference type="Proteomes" id="UP000054018">
    <property type="component" value="Unassembled WGS sequence"/>
</dbReference>
<reference evidence="2" key="2">
    <citation type="submission" date="2015-01" db="EMBL/GenBank/DDBJ databases">
        <title>Evolutionary Origins and Diversification of the Mycorrhizal Mutualists.</title>
        <authorList>
            <consortium name="DOE Joint Genome Institute"/>
            <consortium name="Mycorrhizal Genomics Consortium"/>
            <person name="Kohler A."/>
            <person name="Kuo A."/>
            <person name="Nagy L.G."/>
            <person name="Floudas D."/>
            <person name="Copeland A."/>
            <person name="Barry K.W."/>
            <person name="Cichocki N."/>
            <person name="Veneault-Fourrey C."/>
            <person name="LaButti K."/>
            <person name="Lindquist E.A."/>
            <person name="Lipzen A."/>
            <person name="Lundell T."/>
            <person name="Morin E."/>
            <person name="Murat C."/>
            <person name="Riley R."/>
            <person name="Ohm R."/>
            <person name="Sun H."/>
            <person name="Tunlid A."/>
            <person name="Henrissat B."/>
            <person name="Grigoriev I.V."/>
            <person name="Hibbett D.S."/>
            <person name="Martin F."/>
        </authorList>
    </citation>
    <scope>NUCLEOTIDE SEQUENCE [LARGE SCALE GENOMIC DNA]</scope>
    <source>
        <strain evidence="2">441</strain>
    </source>
</reference>
<sequence length="153" mass="16639">MYMKKGNCGRAVPLFERAKNLAPKDKKCPLLITISLIFGWSFDGLDVIAQQQRRCETLYAKGRTAEAAEILLSIIRISDKDTQESKANADWVAALGSAKHENAIIQYSAALSLSPPALTGLLIKRSKARGAKGLWEDALQDANEAVKADPSNP</sequence>